<dbReference type="RefSeq" id="WP_263579767.1">
    <property type="nucleotide sequence ID" value="NZ_VSZY01000046.1"/>
</dbReference>
<proteinExistence type="predicted"/>
<gene>
    <name evidence="2" type="ORF">FYZ43_11550</name>
</gene>
<sequence length="198" mass="19720">MTPSWSTVADSTPAGVTYGNETKTPSDKGIVTVSRNITAPATAAGTKGEYRALVTYKNDSGVTEKEIATNPVTVQLSAPAAAPTASATPTLGAVTGSPITAANGTASVPVTSAKIAPAEYTCSIDKNELPGATSGKVKFAVAWDSGTKACKVTATDDSHNGAVSGTIKVTVKVDEDGTAGAAKTVSDGAEKDVTVNIS</sequence>
<feature type="compositionally biased region" description="Polar residues" evidence="1">
    <location>
        <begin position="1"/>
        <end position="10"/>
    </location>
</feature>
<feature type="region of interest" description="Disordered" evidence="1">
    <location>
        <begin position="1"/>
        <end position="23"/>
    </location>
</feature>
<accession>A0ABD4TZZ9</accession>
<evidence type="ECO:0000256" key="1">
    <source>
        <dbReference type="SAM" id="MobiDB-lite"/>
    </source>
</evidence>
<name>A0ABD4TZZ9_9ACTO</name>
<organism evidence="2 3">
    <name type="scientific">Mobiluncus mulieris</name>
    <dbReference type="NCBI Taxonomy" id="2052"/>
    <lineage>
        <taxon>Bacteria</taxon>
        <taxon>Bacillati</taxon>
        <taxon>Actinomycetota</taxon>
        <taxon>Actinomycetes</taxon>
        <taxon>Actinomycetales</taxon>
        <taxon>Actinomycetaceae</taxon>
        <taxon>Mobiluncus</taxon>
    </lineage>
</organism>
<dbReference type="AlphaFoldDB" id="A0ABD4TZZ9"/>
<evidence type="ECO:0000313" key="3">
    <source>
        <dbReference type="Proteomes" id="UP001209486"/>
    </source>
</evidence>
<comment type="caution">
    <text evidence="2">The sequence shown here is derived from an EMBL/GenBank/DDBJ whole genome shotgun (WGS) entry which is preliminary data.</text>
</comment>
<reference evidence="2 3" key="1">
    <citation type="submission" date="2019-08" db="EMBL/GenBank/DDBJ databases">
        <title>Comparison of rpoB and gyrB Sequences from Mobiluncus Species and Development of a Multiplex PCR Method for Clinical Detection of Mobiluncus curtisii and Mobiluncus mulieris.</title>
        <authorList>
            <person name="Yang L."/>
            <person name="Shen Y."/>
            <person name="Xu G."/>
            <person name="Shu L.-B."/>
            <person name="Hu J."/>
            <person name="Zhang R."/>
            <person name="Wang Y."/>
            <person name="Zhou H.-W."/>
            <person name="Zhang X."/>
        </authorList>
    </citation>
    <scope>NUCLEOTIDE SEQUENCE [LARGE SCALE GENOMIC DNA]</scope>
    <source>
        <strain evidence="2 3">M26</strain>
    </source>
</reference>
<protein>
    <submittedName>
        <fullName evidence="2">Uncharacterized protein</fullName>
    </submittedName>
</protein>
<dbReference type="EMBL" id="VSZY01000046">
    <property type="protein sequence ID" value="MCU9969979.1"/>
    <property type="molecule type" value="Genomic_DNA"/>
</dbReference>
<evidence type="ECO:0000313" key="2">
    <source>
        <dbReference type="EMBL" id="MCU9969979.1"/>
    </source>
</evidence>
<dbReference type="Proteomes" id="UP001209486">
    <property type="component" value="Unassembled WGS sequence"/>
</dbReference>